<evidence type="ECO:0000256" key="1">
    <source>
        <dbReference type="ARBA" id="ARBA00000707"/>
    </source>
</evidence>
<comment type="similarity">
    <text evidence="2">Belongs to the peptidase C19 family.</text>
</comment>
<feature type="region of interest" description="Disordered" evidence="8">
    <location>
        <begin position="1"/>
        <end position="36"/>
    </location>
</feature>
<dbReference type="InterPro" id="IPR018200">
    <property type="entry name" value="USP_CS"/>
</dbReference>
<feature type="compositionally biased region" description="Low complexity" evidence="8">
    <location>
        <begin position="1232"/>
        <end position="1265"/>
    </location>
</feature>
<proteinExistence type="inferred from homology"/>
<dbReference type="Proteomes" id="UP001437256">
    <property type="component" value="Unassembled WGS sequence"/>
</dbReference>
<keyword evidence="6" id="KW-0378">Hydrolase</keyword>
<evidence type="ECO:0000256" key="4">
    <source>
        <dbReference type="ARBA" id="ARBA00022670"/>
    </source>
</evidence>
<dbReference type="PROSITE" id="PS50235">
    <property type="entry name" value="USP_3"/>
    <property type="match status" value="1"/>
</dbReference>
<evidence type="ECO:0000259" key="9">
    <source>
        <dbReference type="PROSITE" id="PS50235"/>
    </source>
</evidence>
<protein>
    <recommendedName>
        <fullName evidence="3">ubiquitinyl hydrolase 1</fullName>
        <ecNumber evidence="3">3.4.19.12</ecNumber>
    </recommendedName>
</protein>
<dbReference type="InterPro" id="IPR035927">
    <property type="entry name" value="DUSP-like_sf"/>
</dbReference>
<feature type="region of interest" description="Disordered" evidence="8">
    <location>
        <begin position="1153"/>
        <end position="1185"/>
    </location>
</feature>
<feature type="domain" description="DUSP" evidence="10">
    <location>
        <begin position="55"/>
        <end position="164"/>
    </location>
</feature>
<dbReference type="SUPFAM" id="SSF143791">
    <property type="entry name" value="DUSP-like"/>
    <property type="match status" value="1"/>
</dbReference>
<evidence type="ECO:0000313" key="11">
    <source>
        <dbReference type="EMBL" id="KAL0065156.1"/>
    </source>
</evidence>
<dbReference type="PROSITE" id="PS00972">
    <property type="entry name" value="USP_1"/>
    <property type="match status" value="1"/>
</dbReference>
<evidence type="ECO:0000313" key="12">
    <source>
        <dbReference type="Proteomes" id="UP001437256"/>
    </source>
</evidence>
<dbReference type="SUPFAM" id="SSF54001">
    <property type="entry name" value="Cysteine proteinases"/>
    <property type="match status" value="1"/>
</dbReference>
<dbReference type="PROSITE" id="PS51283">
    <property type="entry name" value="DUSP"/>
    <property type="match status" value="1"/>
</dbReference>
<sequence>MEGNSRKRLRSDSVPSNGSSPKRQLSGSPHTRPLDAYDEIDAYMADQPNDAAPLPASTSQAQARVGIIEGLMGKSMEVGQTWYLVDRTWFKRWQKACKGEVDKEGQVLEEDLGPVVVAGLLDQYGNLKAGLAEGIDLEYVPEEAWNYFVNWYGKPPRSIARKTIMRGQQVQLELHPPRYKVLRLTDGPAEKTDSPSHQYVTLSARDTIKTLCHALAKAVSPTSGFMGPHRIWALDPSNGDIDFNYKEYPALELDPSVHKIVEASQQEIDDVYEPEYPFVVEFKGDHGWIVDIPDDKKPPAPLFNSNDGFFNAMSSNSVARPSTALTTFGSKSTIASSSTTGKSLNGNIGKAIEPGTLGLGNMGNTCFMNSALQCLAHTRELTEYFQSGVYHDELNPDNPLGMHGAIAEAFGALLDRIWAPSGSSTSYSPREFKSQLQRFAPQFSGYQQHDSQELVAFLLDGLHEDLNRVLKKPYVEKPDWEGGGDKELMKLAKDSWDGYKRRNDSVIVDLFQGQYQSTLVCPECQKVSITFDPFMYLTLPLPIQKKWRHTIYYVPWDLNKPHVKVPIEINRDACFKDVRNLLARWLSPPPTETDPSPEPIHPDNLLTLEIFTHRFYKNLDDTVLVSDMSDNDVIVCFELPCHAQQARSYRDRDKEKKSEDPFVLPLFLSDAVADRPNRVGGGYGTFHRGGGASLFGYPSVVVVTREQAKSTDGIYEAVLDRLQRWTRHSRDLWTWEFEEGEERSSDEGIVKIDLNGDIGETKVTELRENGDVVEMDEGDIVDEKFTVIDNEMDDGVDDVEEIRASGSQLPVRVGMKKNIFTLKVQRDHKDYGTNQGYGSNSHKYESWDRRQEAVDDGEEDFLLKEGDGLFCEWDENMKAYYFGEDKVYEHAQWDHWGEFIHPEYEETLKKGNEKKSRGISLHDCLEEFTKEEKLGEDDLWYCPRCKKHQQATKRFDLWKVPDVLVVHLKRFSNSRMLRDKIDALVDFPIDGLDLTQMAGERPVAQRLKEAGLSHEDLAEVMGVPEDGLDEPLIYDLFAVDEHIGGLGGGHYRAYAQNHMNDKWYHFDDSYVTAAKATEAVNANAYLLFYRRRSSKPLGGRSHELTEQAKLEPKSDRSLASVPTPSLPTPPLESAYAPLPDYFNTTTSADHWGSSANTLVPLPSPTAVHDPPNFEEAQGDTILDGNDIVLDDKGKLKNFDRYAYHRGEDGGGSPVSSTGAEHDANSDGGDAGDWPQSQSSPWSDSINSNSGYGTPSGSSPTGSPVPALKDVTMEDVDATSGAKGLGLSL</sequence>
<reference evidence="11 12" key="1">
    <citation type="submission" date="2024-05" db="EMBL/GenBank/DDBJ databases">
        <title>A draft genome resource for the thread blight pathogen Marasmius tenuissimus strain MS-2.</title>
        <authorList>
            <person name="Yulfo-Soto G.E."/>
            <person name="Baruah I.K."/>
            <person name="Amoako-Attah I."/>
            <person name="Bukari Y."/>
            <person name="Meinhardt L.W."/>
            <person name="Bailey B.A."/>
            <person name="Cohen S.P."/>
        </authorList>
    </citation>
    <scope>NUCLEOTIDE SEQUENCE [LARGE SCALE GENOMIC DNA]</scope>
    <source>
        <strain evidence="11 12">MS-2</strain>
    </source>
</reference>
<dbReference type="Pfam" id="PF00443">
    <property type="entry name" value="UCH"/>
    <property type="match status" value="1"/>
</dbReference>
<dbReference type="EMBL" id="JBBXMP010000051">
    <property type="protein sequence ID" value="KAL0065156.1"/>
    <property type="molecule type" value="Genomic_DNA"/>
</dbReference>
<dbReference type="Gene3D" id="3.30.2230.10">
    <property type="entry name" value="DUSP-like"/>
    <property type="match status" value="1"/>
</dbReference>
<keyword evidence="12" id="KW-1185">Reference proteome</keyword>
<gene>
    <name evidence="11" type="ORF">AAF712_007826</name>
</gene>
<dbReference type="SMART" id="SM00695">
    <property type="entry name" value="DUSP"/>
    <property type="match status" value="1"/>
</dbReference>
<dbReference type="Gene3D" id="3.90.70.10">
    <property type="entry name" value="Cysteine proteinases"/>
    <property type="match status" value="2"/>
</dbReference>
<evidence type="ECO:0000256" key="2">
    <source>
        <dbReference type="ARBA" id="ARBA00009085"/>
    </source>
</evidence>
<feature type="region of interest" description="Disordered" evidence="8">
    <location>
        <begin position="1206"/>
        <end position="1288"/>
    </location>
</feature>
<dbReference type="InterPro" id="IPR038765">
    <property type="entry name" value="Papain-like_cys_pep_sf"/>
</dbReference>
<dbReference type="InterPro" id="IPR001394">
    <property type="entry name" value="Peptidase_C19_UCH"/>
</dbReference>
<evidence type="ECO:0000256" key="7">
    <source>
        <dbReference type="ARBA" id="ARBA00022807"/>
    </source>
</evidence>
<feature type="compositionally biased region" description="Basic and acidic residues" evidence="8">
    <location>
        <begin position="1100"/>
        <end position="1116"/>
    </location>
</feature>
<evidence type="ECO:0000256" key="5">
    <source>
        <dbReference type="ARBA" id="ARBA00022786"/>
    </source>
</evidence>
<feature type="region of interest" description="Disordered" evidence="8">
    <location>
        <begin position="1098"/>
        <end position="1132"/>
    </location>
</feature>
<keyword evidence="7" id="KW-0788">Thiol protease</keyword>
<dbReference type="InterPro" id="IPR028889">
    <property type="entry name" value="USP"/>
</dbReference>
<keyword evidence="4" id="KW-0645">Protease</keyword>
<feature type="compositionally biased region" description="Polar residues" evidence="8">
    <location>
        <begin position="13"/>
        <end position="29"/>
    </location>
</feature>
<dbReference type="PANTHER" id="PTHR21646">
    <property type="entry name" value="UBIQUITIN CARBOXYL-TERMINAL HYDROLASE"/>
    <property type="match status" value="1"/>
</dbReference>
<name>A0ABR2ZU84_9AGAR</name>
<evidence type="ECO:0000259" key="10">
    <source>
        <dbReference type="PROSITE" id="PS51283"/>
    </source>
</evidence>
<dbReference type="PANTHER" id="PTHR21646:SF24">
    <property type="entry name" value="UBIQUITIN CARBOXYL-TERMINAL HYDROLASE"/>
    <property type="match status" value="1"/>
</dbReference>
<dbReference type="EC" id="3.4.19.12" evidence="3"/>
<evidence type="ECO:0000256" key="8">
    <source>
        <dbReference type="SAM" id="MobiDB-lite"/>
    </source>
</evidence>
<dbReference type="CDD" id="cd02674">
    <property type="entry name" value="Peptidase_C19R"/>
    <property type="match status" value="1"/>
</dbReference>
<dbReference type="InterPro" id="IPR006615">
    <property type="entry name" value="Pept_C19_DUSP"/>
</dbReference>
<dbReference type="Pfam" id="PF06337">
    <property type="entry name" value="DUSP"/>
    <property type="match status" value="1"/>
</dbReference>
<accession>A0ABR2ZU84</accession>
<dbReference type="PROSITE" id="PS00973">
    <property type="entry name" value="USP_2"/>
    <property type="match status" value="1"/>
</dbReference>
<feature type="domain" description="USP" evidence="9">
    <location>
        <begin position="357"/>
        <end position="1092"/>
    </location>
</feature>
<comment type="catalytic activity">
    <reaction evidence="1">
        <text>Thiol-dependent hydrolysis of ester, thioester, amide, peptide and isopeptide bonds formed by the C-terminal Gly of ubiquitin (a 76-residue protein attached to proteins as an intracellular targeting signal).</text>
        <dbReference type="EC" id="3.4.19.12"/>
    </reaction>
</comment>
<evidence type="ECO:0000256" key="3">
    <source>
        <dbReference type="ARBA" id="ARBA00012759"/>
    </source>
</evidence>
<organism evidence="11 12">
    <name type="scientific">Marasmius tenuissimus</name>
    <dbReference type="NCBI Taxonomy" id="585030"/>
    <lineage>
        <taxon>Eukaryota</taxon>
        <taxon>Fungi</taxon>
        <taxon>Dikarya</taxon>
        <taxon>Basidiomycota</taxon>
        <taxon>Agaricomycotina</taxon>
        <taxon>Agaricomycetes</taxon>
        <taxon>Agaricomycetidae</taxon>
        <taxon>Agaricales</taxon>
        <taxon>Marasmiineae</taxon>
        <taxon>Marasmiaceae</taxon>
        <taxon>Marasmius</taxon>
    </lineage>
</organism>
<keyword evidence="5" id="KW-0833">Ubl conjugation pathway</keyword>
<evidence type="ECO:0000256" key="6">
    <source>
        <dbReference type="ARBA" id="ARBA00022801"/>
    </source>
</evidence>
<comment type="caution">
    <text evidence="11">The sequence shown here is derived from an EMBL/GenBank/DDBJ whole genome shotgun (WGS) entry which is preliminary data.</text>
</comment>
<dbReference type="InterPro" id="IPR050185">
    <property type="entry name" value="Ub_carboxyl-term_hydrolase"/>
</dbReference>